<protein>
    <submittedName>
        <fullName evidence="1">Uncharacterized protein</fullName>
    </submittedName>
</protein>
<evidence type="ECO:0000313" key="1">
    <source>
        <dbReference type="EMBL" id="OGY63357.1"/>
    </source>
</evidence>
<sequence>MEEVMKSLFLSIILLALPNTAPAEKIIEDYLKTTEVNRCPANPANWLQIPGTDFKFATEKTNKKEIDWKLVVSLWKEIKKHYKIDQSIKLPKNFYFRELAVTYDGYNALGFYYSTGTLDSSSIEIYQYSFLLEYLSYYKNYVELTQNDLNAYFYHVIAHELVHFALDYKNNFIRNDRRQPDHCLMKQIDIKLAEYVDNHFKTNGKIKKIVTTLSDNDYEINIMCAEWMQKNLER</sequence>
<organism evidence="1 2">
    <name type="scientific">Candidatus Harrisonbacteria bacterium RIFCSPHIGHO2_02_FULL_42_16</name>
    <dbReference type="NCBI Taxonomy" id="1798404"/>
    <lineage>
        <taxon>Bacteria</taxon>
        <taxon>Candidatus Harrisoniibacteriota</taxon>
    </lineage>
</organism>
<comment type="caution">
    <text evidence="1">The sequence shown here is derived from an EMBL/GenBank/DDBJ whole genome shotgun (WGS) entry which is preliminary data.</text>
</comment>
<evidence type="ECO:0000313" key="2">
    <source>
        <dbReference type="Proteomes" id="UP000177960"/>
    </source>
</evidence>
<name>A0A1G1ZHP4_9BACT</name>
<dbReference type="EMBL" id="MHJG01000023">
    <property type="protein sequence ID" value="OGY63357.1"/>
    <property type="molecule type" value="Genomic_DNA"/>
</dbReference>
<dbReference type="AlphaFoldDB" id="A0A1G1ZHP4"/>
<dbReference type="Proteomes" id="UP000177960">
    <property type="component" value="Unassembled WGS sequence"/>
</dbReference>
<gene>
    <name evidence="1" type="ORF">A3B92_01975</name>
</gene>
<accession>A0A1G1ZHP4</accession>
<reference evidence="1 2" key="1">
    <citation type="journal article" date="2016" name="Nat. Commun.">
        <title>Thousands of microbial genomes shed light on interconnected biogeochemical processes in an aquifer system.</title>
        <authorList>
            <person name="Anantharaman K."/>
            <person name="Brown C.T."/>
            <person name="Hug L.A."/>
            <person name="Sharon I."/>
            <person name="Castelle C.J."/>
            <person name="Probst A.J."/>
            <person name="Thomas B.C."/>
            <person name="Singh A."/>
            <person name="Wilkins M.J."/>
            <person name="Karaoz U."/>
            <person name="Brodie E.L."/>
            <person name="Williams K.H."/>
            <person name="Hubbard S.S."/>
            <person name="Banfield J.F."/>
        </authorList>
    </citation>
    <scope>NUCLEOTIDE SEQUENCE [LARGE SCALE GENOMIC DNA]</scope>
</reference>
<proteinExistence type="predicted"/>